<feature type="region of interest" description="Disordered" evidence="8">
    <location>
        <begin position="103"/>
        <end position="178"/>
    </location>
</feature>
<evidence type="ECO:0000256" key="6">
    <source>
        <dbReference type="PIRSR" id="PIRSR000615-3"/>
    </source>
</evidence>
<dbReference type="InterPro" id="IPR008271">
    <property type="entry name" value="Ser/Thr_kinase_AS"/>
</dbReference>
<dbReference type="SMART" id="SM00220">
    <property type="entry name" value="S_TKc"/>
    <property type="match status" value="1"/>
</dbReference>
<evidence type="ECO:0000256" key="3">
    <source>
        <dbReference type="ARBA" id="ARBA00022840"/>
    </source>
</evidence>
<dbReference type="EMBL" id="AJWJ01000101">
    <property type="protein sequence ID" value="KAF2075414.1"/>
    <property type="molecule type" value="Genomic_DNA"/>
</dbReference>
<feature type="domain" description="Protein kinase" evidence="9">
    <location>
        <begin position="927"/>
        <end position="1186"/>
    </location>
</feature>
<dbReference type="GO" id="GO:0004674">
    <property type="term" value="F:protein serine/threonine kinase activity"/>
    <property type="evidence" value="ECO:0007669"/>
    <property type="project" value="UniProtKB-EC"/>
</dbReference>
<dbReference type="PANTHER" id="PTHR48012:SF3">
    <property type="entry name" value="SERINE_THREONINE-PROTEIN KINASE DDB_G0292350-RELATED"/>
    <property type="match status" value="1"/>
</dbReference>
<keyword evidence="6" id="KW-0460">Magnesium</keyword>
<evidence type="ECO:0000259" key="9">
    <source>
        <dbReference type="PROSITE" id="PS50011"/>
    </source>
</evidence>
<feature type="binding site" evidence="5">
    <location>
        <position position="1060"/>
    </location>
    <ligand>
        <name>ATP</name>
        <dbReference type="ChEBI" id="CHEBI:30616"/>
    </ligand>
</feature>
<name>A0A8J4PZY5_9MYCE</name>
<accession>A0A8J4PZY5</accession>
<reference evidence="10" key="1">
    <citation type="submission" date="2020-01" db="EMBL/GenBank/DDBJ databases">
        <title>Development of genomics and gene disruption for Polysphondylium violaceum indicates a role for the polyketide synthase stlB in stalk morphogenesis.</title>
        <authorList>
            <person name="Narita B."/>
            <person name="Kawabe Y."/>
            <person name="Kin K."/>
            <person name="Saito T."/>
            <person name="Gibbs R."/>
            <person name="Kuspa A."/>
            <person name="Muzny D."/>
            <person name="Queller D."/>
            <person name="Richards S."/>
            <person name="Strassman J."/>
            <person name="Sucgang R."/>
            <person name="Worley K."/>
            <person name="Schaap P."/>
        </authorList>
    </citation>
    <scope>NUCLEOTIDE SEQUENCE</scope>
    <source>
        <strain evidence="10">QSvi11</strain>
    </source>
</reference>
<feature type="compositionally biased region" description="Acidic residues" evidence="8">
    <location>
        <begin position="121"/>
        <end position="142"/>
    </location>
</feature>
<organism evidence="10 11">
    <name type="scientific">Polysphondylium violaceum</name>
    <dbReference type="NCBI Taxonomy" id="133409"/>
    <lineage>
        <taxon>Eukaryota</taxon>
        <taxon>Amoebozoa</taxon>
        <taxon>Evosea</taxon>
        <taxon>Eumycetozoa</taxon>
        <taxon>Dictyostelia</taxon>
        <taxon>Dictyosteliales</taxon>
        <taxon>Dictyosteliaceae</taxon>
        <taxon>Polysphondylium</taxon>
    </lineage>
</organism>
<dbReference type="CDD" id="cd05122">
    <property type="entry name" value="PKc_STE"/>
    <property type="match status" value="1"/>
</dbReference>
<dbReference type="PANTHER" id="PTHR48012">
    <property type="entry name" value="STERILE20-LIKE KINASE, ISOFORM B-RELATED"/>
    <property type="match status" value="1"/>
</dbReference>
<dbReference type="GO" id="GO:0005524">
    <property type="term" value="F:ATP binding"/>
    <property type="evidence" value="ECO:0007669"/>
    <property type="project" value="UniProtKB-UniRule"/>
</dbReference>
<dbReference type="Proteomes" id="UP000695562">
    <property type="component" value="Unassembled WGS sequence"/>
</dbReference>
<keyword evidence="11" id="KW-1185">Reference proteome</keyword>
<dbReference type="InterPro" id="IPR017441">
    <property type="entry name" value="Protein_kinase_ATP_BS"/>
</dbReference>
<dbReference type="PROSITE" id="PS00107">
    <property type="entry name" value="PROTEIN_KINASE_ATP"/>
    <property type="match status" value="1"/>
</dbReference>
<feature type="compositionally biased region" description="Low complexity" evidence="8">
    <location>
        <begin position="143"/>
        <end position="166"/>
    </location>
</feature>
<evidence type="ECO:0000313" key="10">
    <source>
        <dbReference type="EMBL" id="KAF2075414.1"/>
    </source>
</evidence>
<proteinExistence type="predicted"/>
<dbReference type="GO" id="GO:0046872">
    <property type="term" value="F:metal ion binding"/>
    <property type="evidence" value="ECO:0007669"/>
    <property type="project" value="UniProtKB-KW"/>
</dbReference>
<dbReference type="InterPro" id="IPR050629">
    <property type="entry name" value="STE20/SPS1-PAK"/>
</dbReference>
<evidence type="ECO:0000256" key="1">
    <source>
        <dbReference type="ARBA" id="ARBA00012513"/>
    </source>
</evidence>
<dbReference type="GO" id="GO:0005737">
    <property type="term" value="C:cytoplasm"/>
    <property type="evidence" value="ECO:0007669"/>
    <property type="project" value="TreeGrafter"/>
</dbReference>
<dbReference type="PROSITE" id="PS00108">
    <property type="entry name" value="PROTEIN_KINASE_ST"/>
    <property type="match status" value="1"/>
</dbReference>
<dbReference type="AlphaFoldDB" id="A0A8J4PZY5"/>
<dbReference type="OrthoDB" id="19123at2759"/>
<evidence type="ECO:0000256" key="4">
    <source>
        <dbReference type="PIRSR" id="PIRSR000615-1"/>
    </source>
</evidence>
<dbReference type="InterPro" id="IPR011009">
    <property type="entry name" value="Kinase-like_dom_sf"/>
</dbReference>
<feature type="active site" description="Proton acceptor" evidence="4">
    <location>
        <position position="1056"/>
    </location>
</feature>
<dbReference type="InterPro" id="IPR000719">
    <property type="entry name" value="Prot_kinase_dom"/>
</dbReference>
<evidence type="ECO:0000256" key="8">
    <source>
        <dbReference type="SAM" id="MobiDB-lite"/>
    </source>
</evidence>
<dbReference type="Gene3D" id="3.30.200.20">
    <property type="entry name" value="Phosphorylase Kinase, domain 1"/>
    <property type="match status" value="1"/>
</dbReference>
<evidence type="ECO:0000313" key="11">
    <source>
        <dbReference type="Proteomes" id="UP000695562"/>
    </source>
</evidence>
<feature type="region of interest" description="Disordered" evidence="8">
    <location>
        <begin position="350"/>
        <end position="379"/>
    </location>
</feature>
<dbReference type="PROSITE" id="PS50011">
    <property type="entry name" value="PROTEIN_KINASE_DOM"/>
    <property type="match status" value="1"/>
</dbReference>
<dbReference type="Pfam" id="PF00069">
    <property type="entry name" value="Pkinase"/>
    <property type="match status" value="1"/>
</dbReference>
<feature type="binding site" evidence="6">
    <location>
        <position position="1074"/>
    </location>
    <ligand>
        <name>Mg(2+)</name>
        <dbReference type="ChEBI" id="CHEBI:18420"/>
    </ligand>
</feature>
<sequence length="1217" mass="137284">MESQDIDSNTTNTMTTTTTTIIVSSDEPVVVHTSSTTTTLITDEEEDEKAAAVAYVKKERKATIRERYSKKFSISSTDSPLFTQNVNDPNFLDSSILPSFSNQPFLGTQVHQPPATPDFYSNDEYEDDDDDDDDEDDDDEDTGTTTASTATTTPTTTTTTTSTHTPQSIPQPHSPAISNKYDEEKLSNLMEAASSTVDEIEELTSSIKSDFSTGESISDNQQQRPLIDIGLEYKYRLQIEQNPKDFKTLIKWGNLIFKKVKEQLGGKDVDVCLLDWNQDLVVIPSQSTQPPPSTPFTDSLQSFLVKEPLFDACSKYQHALQISCGPNLVNIPFSTLLSFDIEKYKSELKTSSSSSTSSSTSPPLSPTSSTKSPSRPSISLGSNNQSRFLRAVSLPPAPPTPPTEDPNSPWSDPLLWMKWGDCLFLLCTFLELPMYKATCEKYFKCILLLLKKQETNEKEKEEKIELLSRAFRKWGIALSRYSRRMKCQFLMSEWTNEENIQIEELWRVLHTQSIQALNYSLEIKPSSITTFHLASAYQRHVITLNQFGGQKEAIYGLITNSCNLYYKALSMTLQLQDDSNDNGNDLNDLQKSRAIENWGQALDIQLSVKLSDEEMMEKEEEDLNSADEYLTTFGKLILRNVIPSLEGIISLCLNSTQAIQYKAINSLSVLCRSKEIQSFPIYPELKENLLKVESFVSRRDDAESLLNQQKTLKSMPPKLQAYVRMSGLGEEEIMKNFEIAWNSIYFLTKDTIPSQPIPPNYYRSNKQNKQRQKLLDSGSNIIEEKQPLIPSLHRTSSSTSFIITSPSVSIPPKFNSNGSTLSSSISSNLNNSFINNSSNSNNNNNNWNTTLPSKISTRRATVSLVSSQVEKELELEKKNQELLAKQQKQQQISIYIPKHVKRTTVNPPPLSRCDESIFSTGSPLNMFKDKIKLGTGAFGNVFYALKKSDGKPVAIKVLMERTKKGSPIIPELYIHSACNHPNIVSYMESYLVKGHLWIIMEYCDGGTVRDLLQDDWKNHQNLSNPNPLEEPLIAYIASQLLEGMVYLRSKGIIHRDIKSRNILLTRRGKVKIADFGLATTCSLGRGRTRMCGTMGRIAPEIIRREPYDTQADVYSLGCLLVEMAEGFPPYGKDSSLKALFYTAIVEYRLSNPKKFTREFVDFLQLCLLTDPFKRPTPEMLLEHTFLSGADQGRQILLDRFKGQDIRKNAILKNFVPF</sequence>
<comment type="caution">
    <text evidence="10">The sequence shown here is derived from an EMBL/GenBank/DDBJ whole genome shotgun (WGS) entry which is preliminary data.</text>
</comment>
<dbReference type="SUPFAM" id="SSF56112">
    <property type="entry name" value="Protein kinase-like (PK-like)"/>
    <property type="match status" value="1"/>
</dbReference>
<evidence type="ECO:0000256" key="5">
    <source>
        <dbReference type="PIRSR" id="PIRSR000615-2"/>
    </source>
</evidence>
<keyword evidence="3 5" id="KW-0067">ATP-binding</keyword>
<keyword evidence="2 5" id="KW-0547">Nucleotide-binding</keyword>
<evidence type="ECO:0000256" key="2">
    <source>
        <dbReference type="ARBA" id="ARBA00022741"/>
    </source>
</evidence>
<feature type="binding site" evidence="6">
    <location>
        <position position="1061"/>
    </location>
    <ligand>
        <name>Mg(2+)</name>
        <dbReference type="ChEBI" id="CHEBI:18420"/>
    </ligand>
</feature>
<keyword evidence="6" id="KW-0479">Metal-binding</keyword>
<evidence type="ECO:0000256" key="7">
    <source>
        <dbReference type="PROSITE-ProRule" id="PRU10141"/>
    </source>
</evidence>
<dbReference type="EC" id="2.7.11.1" evidence="1"/>
<feature type="binding site" evidence="7">
    <location>
        <position position="956"/>
    </location>
    <ligand>
        <name>ATP</name>
        <dbReference type="ChEBI" id="CHEBI:30616"/>
    </ligand>
</feature>
<protein>
    <recommendedName>
        <fullName evidence="1">non-specific serine/threonine protein kinase</fullName>
        <ecNumber evidence="1">2.7.11.1</ecNumber>
    </recommendedName>
</protein>
<gene>
    <name evidence="10" type="ORF">CYY_003293</name>
</gene>
<dbReference type="Gene3D" id="1.10.510.10">
    <property type="entry name" value="Transferase(Phosphotransferase) domain 1"/>
    <property type="match status" value="1"/>
</dbReference>